<dbReference type="SUPFAM" id="SSF88713">
    <property type="entry name" value="Glycoside hydrolase/deacetylase"/>
    <property type="match status" value="1"/>
</dbReference>
<dbReference type="InterPro" id="IPR051398">
    <property type="entry name" value="Polysacch_Deacetylase"/>
</dbReference>
<dbReference type="EMBL" id="JAFKCV010000001">
    <property type="protein sequence ID" value="MBN7823619.1"/>
    <property type="molecule type" value="Genomic_DNA"/>
</dbReference>
<dbReference type="PANTHER" id="PTHR34216:SF3">
    <property type="entry name" value="POLY-BETA-1,6-N-ACETYL-D-GLUCOSAMINE N-DEACETYLASE"/>
    <property type="match status" value="1"/>
</dbReference>
<accession>A0A939IP55</accession>
<reference evidence="5" key="1">
    <citation type="submission" date="2021-03" db="EMBL/GenBank/DDBJ databases">
        <title>novel species isolated from a fishpond in China.</title>
        <authorList>
            <person name="Lu H."/>
            <person name="Cai Z."/>
        </authorList>
    </citation>
    <scope>NUCLEOTIDE SEQUENCE</scope>
    <source>
        <strain evidence="5">JCM 30855</strain>
    </source>
</reference>
<feature type="chain" id="PRO_5036817641" evidence="3">
    <location>
        <begin position="24"/>
        <end position="355"/>
    </location>
</feature>
<dbReference type="Proteomes" id="UP000664654">
    <property type="component" value="Unassembled WGS sequence"/>
</dbReference>
<dbReference type="PANTHER" id="PTHR34216">
    <property type="match status" value="1"/>
</dbReference>
<dbReference type="RefSeq" id="WP_206571745.1">
    <property type="nucleotide sequence ID" value="NZ_JAFKCV010000001.1"/>
</dbReference>
<dbReference type="Pfam" id="PF01522">
    <property type="entry name" value="Polysacc_deac_1"/>
    <property type="match status" value="1"/>
</dbReference>
<dbReference type="GO" id="GO:0005975">
    <property type="term" value="P:carbohydrate metabolic process"/>
    <property type="evidence" value="ECO:0007669"/>
    <property type="project" value="InterPro"/>
</dbReference>
<dbReference type="PROSITE" id="PS51677">
    <property type="entry name" value="NODB"/>
    <property type="match status" value="1"/>
</dbReference>
<gene>
    <name evidence="5" type="ORF">J0A66_00145</name>
</gene>
<dbReference type="Gene3D" id="3.20.20.370">
    <property type="entry name" value="Glycoside hydrolase/deacetylase"/>
    <property type="match status" value="1"/>
</dbReference>
<comment type="subcellular location">
    <subcellularLocation>
        <location evidence="1">Secreted</location>
    </subcellularLocation>
</comment>
<evidence type="ECO:0000313" key="6">
    <source>
        <dbReference type="Proteomes" id="UP000664654"/>
    </source>
</evidence>
<keyword evidence="6" id="KW-1185">Reference proteome</keyword>
<evidence type="ECO:0000259" key="4">
    <source>
        <dbReference type="PROSITE" id="PS51677"/>
    </source>
</evidence>
<dbReference type="GO" id="GO:0016810">
    <property type="term" value="F:hydrolase activity, acting on carbon-nitrogen (but not peptide) bonds"/>
    <property type="evidence" value="ECO:0007669"/>
    <property type="project" value="InterPro"/>
</dbReference>
<evidence type="ECO:0000313" key="5">
    <source>
        <dbReference type="EMBL" id="MBN7823619.1"/>
    </source>
</evidence>
<dbReference type="GO" id="GO:0005576">
    <property type="term" value="C:extracellular region"/>
    <property type="evidence" value="ECO:0007669"/>
    <property type="project" value="UniProtKB-SubCell"/>
</dbReference>
<dbReference type="InterPro" id="IPR011330">
    <property type="entry name" value="Glyco_hydro/deAcase_b/a-brl"/>
</dbReference>
<evidence type="ECO:0000256" key="3">
    <source>
        <dbReference type="SAM" id="SignalP"/>
    </source>
</evidence>
<evidence type="ECO:0000256" key="2">
    <source>
        <dbReference type="ARBA" id="ARBA00022729"/>
    </source>
</evidence>
<organism evidence="5 6">
    <name type="scientific">Bowmanella dokdonensis</name>
    <dbReference type="NCBI Taxonomy" id="751969"/>
    <lineage>
        <taxon>Bacteria</taxon>
        <taxon>Pseudomonadati</taxon>
        <taxon>Pseudomonadota</taxon>
        <taxon>Gammaproteobacteria</taxon>
        <taxon>Alteromonadales</taxon>
        <taxon>Alteromonadaceae</taxon>
        <taxon>Bowmanella</taxon>
    </lineage>
</organism>
<keyword evidence="2 3" id="KW-0732">Signal</keyword>
<feature type="domain" description="NodB homology" evidence="4">
    <location>
        <begin position="87"/>
        <end position="355"/>
    </location>
</feature>
<dbReference type="AlphaFoldDB" id="A0A939IP55"/>
<name>A0A939IP55_9ALTE</name>
<evidence type="ECO:0000256" key="1">
    <source>
        <dbReference type="ARBA" id="ARBA00004613"/>
    </source>
</evidence>
<comment type="caution">
    <text evidence="5">The sequence shown here is derived from an EMBL/GenBank/DDBJ whole genome shotgun (WGS) entry which is preliminary data.</text>
</comment>
<feature type="signal peptide" evidence="3">
    <location>
        <begin position="1"/>
        <end position="23"/>
    </location>
</feature>
<proteinExistence type="predicted"/>
<sequence>MSKKPALLSLCLLLSGLTAWVQAAPLPFDHHGVILQYHHVSTDTPAVTSLSPERFAEHMQYIADHHQVVPLPELIEKVKSGQALPEKAVAITFDDGFENILQNAHPILKKHGFNYTIFINPALIGTEAHQLTWEQVKQMQEEGVWFANHTNHHQHLLTRGDMNKEQWLAHLKTEIQTAEAMLEDKLGYSLKYLAYPFGEFNRDLQQLVRELGYTGFGQQSGAVAPYSDMTALPRFPAAGIYANLNSLKVKLASLAMPSLYEPLDPELSRDSLQPQWTTKIDTSDIRPKQLACYFRGDPLDIIWETPDVFSLTLPQPLTAGRARVNCTAPSIRDQSRYYWHSQPFFVPTAEGKWLD</sequence>
<dbReference type="CDD" id="cd10973">
    <property type="entry name" value="CE4_DAC_u4_5s"/>
    <property type="match status" value="1"/>
</dbReference>
<dbReference type="InterPro" id="IPR002509">
    <property type="entry name" value="NODB_dom"/>
</dbReference>
<protein>
    <submittedName>
        <fullName evidence="5">Polysaccharide deacetylase family protein</fullName>
    </submittedName>
</protein>